<feature type="region of interest" description="Disordered" evidence="1">
    <location>
        <begin position="265"/>
        <end position="299"/>
    </location>
</feature>
<keyword evidence="3" id="KW-1185">Reference proteome</keyword>
<dbReference type="AlphaFoldDB" id="A0A5C3KKR0"/>
<evidence type="ECO:0000313" key="3">
    <source>
        <dbReference type="Proteomes" id="UP000307440"/>
    </source>
</evidence>
<evidence type="ECO:0000313" key="2">
    <source>
        <dbReference type="EMBL" id="TFK20493.1"/>
    </source>
</evidence>
<feature type="region of interest" description="Disordered" evidence="1">
    <location>
        <begin position="62"/>
        <end position="81"/>
    </location>
</feature>
<proteinExistence type="predicted"/>
<feature type="compositionally biased region" description="Polar residues" evidence="1">
    <location>
        <begin position="194"/>
        <end position="216"/>
    </location>
</feature>
<feature type="region of interest" description="Disordered" evidence="1">
    <location>
        <begin position="341"/>
        <end position="364"/>
    </location>
</feature>
<feature type="compositionally biased region" description="Polar residues" evidence="1">
    <location>
        <begin position="421"/>
        <end position="430"/>
    </location>
</feature>
<name>A0A5C3KKR0_COPMA</name>
<reference evidence="2 3" key="1">
    <citation type="journal article" date="2019" name="Nat. Ecol. Evol.">
        <title>Megaphylogeny resolves global patterns of mushroom evolution.</title>
        <authorList>
            <person name="Varga T."/>
            <person name="Krizsan K."/>
            <person name="Foldi C."/>
            <person name="Dima B."/>
            <person name="Sanchez-Garcia M."/>
            <person name="Sanchez-Ramirez S."/>
            <person name="Szollosi G.J."/>
            <person name="Szarkandi J.G."/>
            <person name="Papp V."/>
            <person name="Albert L."/>
            <person name="Andreopoulos W."/>
            <person name="Angelini C."/>
            <person name="Antonin V."/>
            <person name="Barry K.W."/>
            <person name="Bougher N.L."/>
            <person name="Buchanan P."/>
            <person name="Buyck B."/>
            <person name="Bense V."/>
            <person name="Catcheside P."/>
            <person name="Chovatia M."/>
            <person name="Cooper J."/>
            <person name="Damon W."/>
            <person name="Desjardin D."/>
            <person name="Finy P."/>
            <person name="Geml J."/>
            <person name="Haridas S."/>
            <person name="Hughes K."/>
            <person name="Justo A."/>
            <person name="Karasinski D."/>
            <person name="Kautmanova I."/>
            <person name="Kiss B."/>
            <person name="Kocsube S."/>
            <person name="Kotiranta H."/>
            <person name="LaButti K.M."/>
            <person name="Lechner B.E."/>
            <person name="Liimatainen K."/>
            <person name="Lipzen A."/>
            <person name="Lukacs Z."/>
            <person name="Mihaltcheva S."/>
            <person name="Morgado L.N."/>
            <person name="Niskanen T."/>
            <person name="Noordeloos M.E."/>
            <person name="Ohm R.A."/>
            <person name="Ortiz-Santana B."/>
            <person name="Ovrebo C."/>
            <person name="Racz N."/>
            <person name="Riley R."/>
            <person name="Savchenko A."/>
            <person name="Shiryaev A."/>
            <person name="Soop K."/>
            <person name="Spirin V."/>
            <person name="Szebenyi C."/>
            <person name="Tomsovsky M."/>
            <person name="Tulloss R.E."/>
            <person name="Uehling J."/>
            <person name="Grigoriev I.V."/>
            <person name="Vagvolgyi C."/>
            <person name="Papp T."/>
            <person name="Martin F.M."/>
            <person name="Miettinen O."/>
            <person name="Hibbett D.S."/>
            <person name="Nagy L.G."/>
        </authorList>
    </citation>
    <scope>NUCLEOTIDE SEQUENCE [LARGE SCALE GENOMIC DNA]</scope>
    <source>
        <strain evidence="2 3">CBS 121175</strain>
    </source>
</reference>
<gene>
    <name evidence="2" type="ORF">FA15DRAFT_708051</name>
</gene>
<sequence>MGPSLTSSYAPVPLSRVPSYWDDDMFIAQYVDGLQTDGECVVASEPCHGIVDPPILFYSVPPLSQERPHHPDSSIIGSHSHLPVHSHNDCRLYGTSPGDNPGQSDDLQNEDPAYHPSTPPQVTYLSHQKYYPPYSSSLLHELNPNMESPDPTTIGSDQGLAYPLHPCTTRPPPISHRDPSPQHYAQGSLLPHQGYTNAQSGSTQHNISPQSVRTQQPPLPPLLNHSNPHCSSDHQKLTAYRDIEAPQSTMFRDPKVPLIAQPPAPLQTLRTPASPHHLHPPPPASPQGPHSPIQTSHVQHPRQLNIPIAAPTPCPACSNALPFSDPAPNYLTTPGPRSGALLPVVNQSPACDGDASPAYSRKPSSSDVAVTRFSYLAHSIINAWGMAPEGKLDTPSNPHINLHNVQPLPRPNLSPDNSITYRRTSDQPFPTTGDPVVNPMLT</sequence>
<feature type="compositionally biased region" description="Polar residues" evidence="1">
    <location>
        <begin position="97"/>
        <end position="106"/>
    </location>
</feature>
<accession>A0A5C3KKR0</accession>
<feature type="region of interest" description="Disordered" evidence="1">
    <location>
        <begin position="421"/>
        <end position="442"/>
    </location>
</feature>
<organism evidence="2 3">
    <name type="scientific">Coprinopsis marcescibilis</name>
    <name type="common">Agaric fungus</name>
    <name type="synonym">Psathyrella marcescibilis</name>
    <dbReference type="NCBI Taxonomy" id="230819"/>
    <lineage>
        <taxon>Eukaryota</taxon>
        <taxon>Fungi</taxon>
        <taxon>Dikarya</taxon>
        <taxon>Basidiomycota</taxon>
        <taxon>Agaricomycotina</taxon>
        <taxon>Agaricomycetes</taxon>
        <taxon>Agaricomycetidae</taxon>
        <taxon>Agaricales</taxon>
        <taxon>Agaricineae</taxon>
        <taxon>Psathyrellaceae</taxon>
        <taxon>Coprinopsis</taxon>
    </lineage>
</organism>
<protein>
    <submittedName>
        <fullName evidence="2">Uncharacterized protein</fullName>
    </submittedName>
</protein>
<evidence type="ECO:0000256" key="1">
    <source>
        <dbReference type="SAM" id="MobiDB-lite"/>
    </source>
</evidence>
<dbReference type="EMBL" id="ML210298">
    <property type="protein sequence ID" value="TFK20493.1"/>
    <property type="molecule type" value="Genomic_DNA"/>
</dbReference>
<feature type="region of interest" description="Disordered" evidence="1">
    <location>
        <begin position="136"/>
        <end position="235"/>
    </location>
</feature>
<dbReference type="Proteomes" id="UP000307440">
    <property type="component" value="Unassembled WGS sequence"/>
</dbReference>
<feature type="region of interest" description="Disordered" evidence="1">
    <location>
        <begin position="87"/>
        <end position="124"/>
    </location>
</feature>